<dbReference type="AlphaFoldDB" id="A0A660SCM9"/>
<dbReference type="GO" id="GO:0032264">
    <property type="term" value="P:IMP salvage"/>
    <property type="evidence" value="ECO:0007669"/>
    <property type="project" value="UniProtKB-UniPathway"/>
</dbReference>
<keyword evidence="7 15" id="KW-0328">Glycosyltransferase</keyword>
<keyword evidence="6 15" id="KW-0963">Cytoplasm</keyword>
<dbReference type="CDD" id="cd06223">
    <property type="entry name" value="PRTases_typeI"/>
    <property type="match status" value="1"/>
</dbReference>
<dbReference type="Pfam" id="PF00156">
    <property type="entry name" value="Pribosyltran"/>
    <property type="match status" value="1"/>
</dbReference>
<dbReference type="GO" id="GO:0000166">
    <property type="term" value="F:nucleotide binding"/>
    <property type="evidence" value="ECO:0007669"/>
    <property type="project" value="UniProtKB-KW"/>
</dbReference>
<comment type="cofactor">
    <cofactor evidence="1 15">
        <name>Mg(2+)</name>
        <dbReference type="ChEBI" id="CHEBI:18420"/>
    </cofactor>
</comment>
<dbReference type="Proteomes" id="UP000271125">
    <property type="component" value="Unassembled WGS sequence"/>
</dbReference>
<evidence type="ECO:0000256" key="4">
    <source>
        <dbReference type="ARBA" id="ARBA00008391"/>
    </source>
</evidence>
<gene>
    <name evidence="17" type="primary">hpt</name>
    <name evidence="17" type="ORF">DRP43_05480</name>
</gene>
<dbReference type="GO" id="GO:0052657">
    <property type="term" value="F:guanine phosphoribosyltransferase activity"/>
    <property type="evidence" value="ECO:0007669"/>
    <property type="project" value="UniProtKB-ARBA"/>
</dbReference>
<dbReference type="GO" id="GO:0000287">
    <property type="term" value="F:magnesium ion binding"/>
    <property type="evidence" value="ECO:0007669"/>
    <property type="project" value="TreeGrafter"/>
</dbReference>
<evidence type="ECO:0000256" key="3">
    <source>
        <dbReference type="ARBA" id="ARBA00004669"/>
    </source>
</evidence>
<dbReference type="SUPFAM" id="SSF53271">
    <property type="entry name" value="PRTase-like"/>
    <property type="match status" value="1"/>
</dbReference>
<dbReference type="GO" id="GO:0006178">
    <property type="term" value="P:guanine salvage"/>
    <property type="evidence" value="ECO:0007669"/>
    <property type="project" value="TreeGrafter"/>
</dbReference>
<keyword evidence="9 15" id="KW-0479">Metal-binding</keyword>
<keyword evidence="11 15" id="KW-0547">Nucleotide-binding</keyword>
<evidence type="ECO:0000313" key="18">
    <source>
        <dbReference type="Proteomes" id="UP000271125"/>
    </source>
</evidence>
<evidence type="ECO:0000256" key="7">
    <source>
        <dbReference type="ARBA" id="ARBA00022676"/>
    </source>
</evidence>
<accession>A0A660SCM9</accession>
<dbReference type="EMBL" id="QNBD01000263">
    <property type="protein sequence ID" value="RKX68534.1"/>
    <property type="molecule type" value="Genomic_DNA"/>
</dbReference>
<comment type="catalytic activity">
    <reaction evidence="13">
        <text>GMP + diphosphate = guanine + 5-phospho-alpha-D-ribose 1-diphosphate</text>
        <dbReference type="Rhea" id="RHEA:25424"/>
        <dbReference type="ChEBI" id="CHEBI:16235"/>
        <dbReference type="ChEBI" id="CHEBI:33019"/>
        <dbReference type="ChEBI" id="CHEBI:58017"/>
        <dbReference type="ChEBI" id="CHEBI:58115"/>
        <dbReference type="EC" id="2.4.2.8"/>
    </reaction>
    <physiologicalReaction direction="right-to-left" evidence="13">
        <dbReference type="Rhea" id="RHEA:25426"/>
    </physiologicalReaction>
</comment>
<dbReference type="InterPro" id="IPR000836">
    <property type="entry name" value="PRTase_dom"/>
</dbReference>
<reference evidence="17 18" key="1">
    <citation type="submission" date="2018-06" db="EMBL/GenBank/DDBJ databases">
        <title>Extensive metabolic versatility and redundancy in microbially diverse, dynamic hydrothermal sediments.</title>
        <authorList>
            <person name="Dombrowski N."/>
            <person name="Teske A."/>
            <person name="Baker B.J."/>
        </authorList>
    </citation>
    <scope>NUCLEOTIDE SEQUENCE [LARGE SCALE GENOMIC DNA]</scope>
    <source>
        <strain evidence="17">B10_G13</strain>
    </source>
</reference>
<evidence type="ECO:0000256" key="2">
    <source>
        <dbReference type="ARBA" id="ARBA00004496"/>
    </source>
</evidence>
<dbReference type="PANTHER" id="PTHR43340">
    <property type="entry name" value="HYPOXANTHINE-GUANINE PHOSPHORIBOSYLTRANSFERASE"/>
    <property type="match status" value="1"/>
</dbReference>
<evidence type="ECO:0000256" key="11">
    <source>
        <dbReference type="ARBA" id="ARBA00022741"/>
    </source>
</evidence>
<evidence type="ECO:0000256" key="12">
    <source>
        <dbReference type="ARBA" id="ARBA00022842"/>
    </source>
</evidence>
<dbReference type="InterPro" id="IPR029057">
    <property type="entry name" value="PRTase-like"/>
</dbReference>
<dbReference type="Gene3D" id="3.40.50.2020">
    <property type="match status" value="1"/>
</dbReference>
<comment type="caution">
    <text evidence="17">The sequence shown here is derived from an EMBL/GenBank/DDBJ whole genome shotgun (WGS) entry which is preliminary data.</text>
</comment>
<evidence type="ECO:0000256" key="9">
    <source>
        <dbReference type="ARBA" id="ARBA00022723"/>
    </source>
</evidence>
<keyword evidence="8 15" id="KW-0808">Transferase</keyword>
<evidence type="ECO:0000256" key="5">
    <source>
        <dbReference type="ARBA" id="ARBA00011895"/>
    </source>
</evidence>
<feature type="domain" description="Phosphoribosyltransferase" evidence="16">
    <location>
        <begin position="5"/>
        <end position="150"/>
    </location>
</feature>
<keyword evidence="10 15" id="KW-0660">Purine salvage</keyword>
<protein>
    <recommendedName>
        <fullName evidence="5 15">Hypoxanthine phosphoribosyltransferase</fullName>
        <ecNumber evidence="5 15">2.4.2.8</ecNumber>
    </recommendedName>
</protein>
<evidence type="ECO:0000256" key="8">
    <source>
        <dbReference type="ARBA" id="ARBA00022679"/>
    </source>
</evidence>
<dbReference type="FunFam" id="3.40.50.2020:FF:000006">
    <property type="entry name" value="Hypoxanthine phosphoribosyltransferase"/>
    <property type="match status" value="1"/>
</dbReference>
<sequence length="166" mass="19044">MEEKDIKKRIKELGKTITNDYRGRELVILSILKGSFMFTADLIRELDILPIIDFIKLESYGCNTISSGEVKRINDITIDVKGRDVLIIEDIADTGTTVNYIIDYLKSKGAKSSKVCVLLDKKDSHNMDLQIDYYGFVIENKFVVGYGLDYDQKYRNLPYIGILEKE</sequence>
<dbReference type="InterPro" id="IPR050408">
    <property type="entry name" value="HGPRT"/>
</dbReference>
<evidence type="ECO:0000259" key="16">
    <source>
        <dbReference type="Pfam" id="PF00156"/>
    </source>
</evidence>
<dbReference type="InterPro" id="IPR005904">
    <property type="entry name" value="Hxn_phspho_trans"/>
</dbReference>
<dbReference type="UniPathway" id="UPA00591">
    <property type="reaction ID" value="UER00648"/>
</dbReference>
<comment type="catalytic activity">
    <reaction evidence="14">
        <text>IMP + diphosphate = hypoxanthine + 5-phospho-alpha-D-ribose 1-diphosphate</text>
        <dbReference type="Rhea" id="RHEA:17973"/>
        <dbReference type="ChEBI" id="CHEBI:17368"/>
        <dbReference type="ChEBI" id="CHEBI:33019"/>
        <dbReference type="ChEBI" id="CHEBI:58017"/>
        <dbReference type="ChEBI" id="CHEBI:58053"/>
        <dbReference type="EC" id="2.4.2.8"/>
    </reaction>
    <physiologicalReaction direction="right-to-left" evidence="14">
        <dbReference type="Rhea" id="RHEA:17975"/>
    </physiologicalReaction>
</comment>
<comment type="pathway">
    <text evidence="3 15">Purine metabolism; IMP biosynthesis via salvage pathway; IMP from hypoxanthine: step 1/1.</text>
</comment>
<comment type="subcellular location">
    <subcellularLocation>
        <location evidence="2 15">Cytoplasm</location>
    </subcellularLocation>
</comment>
<dbReference type="GO" id="GO:0006166">
    <property type="term" value="P:purine ribonucleoside salvage"/>
    <property type="evidence" value="ECO:0007669"/>
    <property type="project" value="UniProtKB-KW"/>
</dbReference>
<evidence type="ECO:0000313" key="17">
    <source>
        <dbReference type="EMBL" id="RKX68534.1"/>
    </source>
</evidence>
<dbReference type="GO" id="GO:0046100">
    <property type="term" value="P:hypoxanthine metabolic process"/>
    <property type="evidence" value="ECO:0007669"/>
    <property type="project" value="TreeGrafter"/>
</dbReference>
<evidence type="ECO:0000256" key="6">
    <source>
        <dbReference type="ARBA" id="ARBA00022490"/>
    </source>
</evidence>
<evidence type="ECO:0000256" key="1">
    <source>
        <dbReference type="ARBA" id="ARBA00001946"/>
    </source>
</evidence>
<dbReference type="GO" id="GO:0004422">
    <property type="term" value="F:hypoxanthine phosphoribosyltransferase activity"/>
    <property type="evidence" value="ECO:0007669"/>
    <property type="project" value="InterPro"/>
</dbReference>
<evidence type="ECO:0000256" key="13">
    <source>
        <dbReference type="ARBA" id="ARBA00048811"/>
    </source>
</evidence>
<dbReference type="PANTHER" id="PTHR43340:SF1">
    <property type="entry name" value="HYPOXANTHINE PHOSPHORIBOSYLTRANSFERASE"/>
    <property type="match status" value="1"/>
</dbReference>
<evidence type="ECO:0000256" key="15">
    <source>
        <dbReference type="RuleBase" id="RU364099"/>
    </source>
</evidence>
<evidence type="ECO:0000256" key="10">
    <source>
        <dbReference type="ARBA" id="ARBA00022726"/>
    </source>
</evidence>
<dbReference type="EC" id="2.4.2.8" evidence="5 15"/>
<organism evidence="17 18">
    <name type="scientific">candidate division TA06 bacterium</name>
    <dbReference type="NCBI Taxonomy" id="2250710"/>
    <lineage>
        <taxon>Bacteria</taxon>
        <taxon>Bacteria division TA06</taxon>
    </lineage>
</organism>
<dbReference type="GO" id="GO:0032263">
    <property type="term" value="P:GMP salvage"/>
    <property type="evidence" value="ECO:0007669"/>
    <property type="project" value="TreeGrafter"/>
</dbReference>
<dbReference type="NCBIfam" id="TIGR01203">
    <property type="entry name" value="HGPRTase"/>
    <property type="match status" value="1"/>
</dbReference>
<keyword evidence="12 15" id="KW-0460">Magnesium</keyword>
<evidence type="ECO:0000256" key="14">
    <source>
        <dbReference type="ARBA" id="ARBA00049402"/>
    </source>
</evidence>
<name>A0A660SCM9_UNCT6</name>
<dbReference type="GO" id="GO:0005829">
    <property type="term" value="C:cytosol"/>
    <property type="evidence" value="ECO:0007669"/>
    <property type="project" value="TreeGrafter"/>
</dbReference>
<proteinExistence type="inferred from homology"/>
<comment type="similarity">
    <text evidence="4 15">Belongs to the purine/pyrimidine phosphoribosyltransferase family.</text>
</comment>